<dbReference type="Proteomes" id="UP000240009">
    <property type="component" value="Unassembled WGS sequence"/>
</dbReference>
<reference evidence="2 3" key="1">
    <citation type="submission" date="2018-02" db="EMBL/GenBank/DDBJ databases">
        <title>Comparative genomes isolates from brazilian mangrove.</title>
        <authorList>
            <person name="Araujo J.E."/>
            <person name="Taketani R.G."/>
            <person name="Silva M.C.P."/>
            <person name="Loureco M.V."/>
            <person name="Andreote F.D."/>
        </authorList>
    </citation>
    <scope>NUCLEOTIDE SEQUENCE [LARGE SCALE GENOMIC DNA]</scope>
    <source>
        <strain evidence="2 3">HEX-2 MGV</strain>
    </source>
</reference>
<evidence type="ECO:0000256" key="1">
    <source>
        <dbReference type="SAM" id="Phobius"/>
    </source>
</evidence>
<comment type="caution">
    <text evidence="2">The sequence shown here is derived from an EMBL/GenBank/DDBJ whole genome shotgun (WGS) entry which is preliminary data.</text>
</comment>
<name>A0A2S8FSV8_9BACT</name>
<protein>
    <recommendedName>
        <fullName evidence="4">YrhK domain-containing protein</fullName>
    </recommendedName>
</protein>
<feature type="transmembrane region" description="Helical" evidence="1">
    <location>
        <begin position="130"/>
        <end position="154"/>
    </location>
</feature>
<sequence>MLARLVAQGAWLPQELNWWIGVLFAIGAVFFCVASIFCLLDVATKAANVVYFLGSIPFTLAAYFQLYQAANADPLPSVASEGSFRRSYFGWQPSDIGWLSCATQFVGTLLFNFNTFDAMLPSLSWFEQDLLVWIPNLIGSALFLVSGYLAFIEVGHSYWAWMPKDLSWWVTFVNLLGCIGFMVSAVLAITLPGQPEPLRVTLSIVFTLQGAFCFFWGALLMLPEASPAK</sequence>
<keyword evidence="1" id="KW-0472">Membrane</keyword>
<feature type="transmembrane region" description="Helical" evidence="1">
    <location>
        <begin position="166"/>
        <end position="189"/>
    </location>
</feature>
<dbReference type="AlphaFoldDB" id="A0A2S8FSV8"/>
<gene>
    <name evidence="2" type="ORF">C5Y96_09450</name>
</gene>
<evidence type="ECO:0000313" key="3">
    <source>
        <dbReference type="Proteomes" id="UP000240009"/>
    </source>
</evidence>
<feature type="transmembrane region" description="Helical" evidence="1">
    <location>
        <begin position="18"/>
        <end position="42"/>
    </location>
</feature>
<evidence type="ECO:0008006" key="4">
    <source>
        <dbReference type="Google" id="ProtNLM"/>
    </source>
</evidence>
<keyword evidence="1" id="KW-1133">Transmembrane helix</keyword>
<proteinExistence type="predicted"/>
<dbReference type="EMBL" id="PUIA01000030">
    <property type="protein sequence ID" value="PQO35256.1"/>
    <property type="molecule type" value="Genomic_DNA"/>
</dbReference>
<keyword evidence="1" id="KW-0812">Transmembrane</keyword>
<organism evidence="2 3">
    <name type="scientific">Blastopirellula marina</name>
    <dbReference type="NCBI Taxonomy" id="124"/>
    <lineage>
        <taxon>Bacteria</taxon>
        <taxon>Pseudomonadati</taxon>
        <taxon>Planctomycetota</taxon>
        <taxon>Planctomycetia</taxon>
        <taxon>Pirellulales</taxon>
        <taxon>Pirellulaceae</taxon>
        <taxon>Blastopirellula</taxon>
    </lineage>
</organism>
<evidence type="ECO:0000313" key="2">
    <source>
        <dbReference type="EMBL" id="PQO35256.1"/>
    </source>
</evidence>
<accession>A0A2S8FSV8</accession>
<feature type="transmembrane region" description="Helical" evidence="1">
    <location>
        <begin position="49"/>
        <end position="67"/>
    </location>
</feature>
<feature type="transmembrane region" description="Helical" evidence="1">
    <location>
        <begin position="201"/>
        <end position="222"/>
    </location>
</feature>